<evidence type="ECO:0000259" key="3">
    <source>
        <dbReference type="PROSITE" id="PS50042"/>
    </source>
</evidence>
<dbReference type="PANTHER" id="PTHR45651">
    <property type="entry name" value="CYCLIC NUCLEOTIDE-GATED ION CHANNEL 15-RELATED-RELATED"/>
    <property type="match status" value="1"/>
</dbReference>
<evidence type="ECO:0000313" key="4">
    <source>
        <dbReference type="EMBL" id="KAI5318336.1"/>
    </source>
</evidence>
<keyword evidence="1" id="KW-1071">Ligand-gated ion channel</keyword>
<organism evidence="4 5">
    <name type="scientific">Prunus dulcis</name>
    <name type="common">Almond</name>
    <name type="synonym">Amygdalus dulcis</name>
    <dbReference type="NCBI Taxonomy" id="3755"/>
    <lineage>
        <taxon>Eukaryota</taxon>
        <taxon>Viridiplantae</taxon>
        <taxon>Streptophyta</taxon>
        <taxon>Embryophyta</taxon>
        <taxon>Tracheophyta</taxon>
        <taxon>Spermatophyta</taxon>
        <taxon>Magnoliopsida</taxon>
        <taxon>eudicotyledons</taxon>
        <taxon>Gunneridae</taxon>
        <taxon>Pentapetalae</taxon>
        <taxon>rosids</taxon>
        <taxon>fabids</taxon>
        <taxon>Rosales</taxon>
        <taxon>Rosaceae</taxon>
        <taxon>Amygdaloideae</taxon>
        <taxon>Amygdaleae</taxon>
        <taxon>Prunus</taxon>
    </lineage>
</organism>
<name>A0AAD4YR13_PRUDU</name>
<dbReference type="EMBL" id="JAJFAZ020000007">
    <property type="protein sequence ID" value="KAI5318336.1"/>
    <property type="molecule type" value="Genomic_DNA"/>
</dbReference>
<dbReference type="Gene3D" id="2.60.120.10">
    <property type="entry name" value="Jelly Rolls"/>
    <property type="match status" value="1"/>
</dbReference>
<keyword evidence="2" id="KW-0407">Ion channel</keyword>
<dbReference type="Proteomes" id="UP001054821">
    <property type="component" value="Chromosome 7"/>
</dbReference>
<feature type="domain" description="Cyclic nucleotide-binding" evidence="3">
    <location>
        <begin position="48"/>
        <end position="90"/>
    </location>
</feature>
<reference evidence="4 5" key="1">
    <citation type="journal article" date="2022" name="G3 (Bethesda)">
        <title>Whole-genome sequence and methylome profiling of the almond [Prunus dulcis (Mill.) D.A. Webb] cultivar 'Nonpareil'.</title>
        <authorList>
            <person name="D'Amico-Willman K.M."/>
            <person name="Ouma W.Z."/>
            <person name="Meulia T."/>
            <person name="Sideli G.M."/>
            <person name="Gradziel T.M."/>
            <person name="Fresnedo-Ramirez J."/>
        </authorList>
    </citation>
    <scope>NUCLEOTIDE SEQUENCE [LARGE SCALE GENOMIC DNA]</scope>
    <source>
        <strain evidence="4">Clone GOH B32 T37-40</strain>
    </source>
</reference>
<dbReference type="GO" id="GO:0016020">
    <property type="term" value="C:membrane"/>
    <property type="evidence" value="ECO:0007669"/>
    <property type="project" value="UniProtKB-SubCell"/>
</dbReference>
<sequence length="113" mass="13056">MVIMKNLHQKVEENKEVDVENILSFVPIIQQRSIMWLLSLNLLKKVPMLENMNENVLKAICEHLKLVKFSEDKYIVREGEPLDKMLFIIQEAASSFSIGAFCSFFLRVTPAIS</sequence>
<evidence type="ECO:0000313" key="5">
    <source>
        <dbReference type="Proteomes" id="UP001054821"/>
    </source>
</evidence>
<comment type="caution">
    <text evidence="4">The sequence shown here is derived from an EMBL/GenBank/DDBJ whole genome shotgun (WGS) entry which is preliminary data.</text>
</comment>
<evidence type="ECO:0000256" key="1">
    <source>
        <dbReference type="ARBA" id="ARBA00023286"/>
    </source>
</evidence>
<keyword evidence="1" id="KW-0406">Ion transport</keyword>
<gene>
    <name evidence="4" type="ORF">L3X38_038044</name>
</gene>
<evidence type="ECO:0000256" key="2">
    <source>
        <dbReference type="ARBA" id="ARBA00023303"/>
    </source>
</evidence>
<dbReference type="SUPFAM" id="SSF51206">
    <property type="entry name" value="cAMP-binding domain-like"/>
    <property type="match status" value="1"/>
</dbReference>
<dbReference type="PANTHER" id="PTHR45651:SF68">
    <property type="entry name" value="ION TRANSPORT DOMAIN-CONTAINING PROTEIN"/>
    <property type="match status" value="1"/>
</dbReference>
<keyword evidence="5" id="KW-1185">Reference proteome</keyword>
<accession>A0AAD4YR13</accession>
<dbReference type="InterPro" id="IPR018490">
    <property type="entry name" value="cNMP-bd_dom_sf"/>
</dbReference>
<dbReference type="PROSITE" id="PS50042">
    <property type="entry name" value="CNMP_BINDING_3"/>
    <property type="match status" value="1"/>
</dbReference>
<dbReference type="GO" id="GO:0034220">
    <property type="term" value="P:monoatomic ion transmembrane transport"/>
    <property type="evidence" value="ECO:0007669"/>
    <property type="project" value="UniProtKB-KW"/>
</dbReference>
<keyword evidence="1" id="KW-0813">Transport</keyword>
<dbReference type="InterPro" id="IPR014710">
    <property type="entry name" value="RmlC-like_jellyroll"/>
</dbReference>
<protein>
    <recommendedName>
        <fullName evidence="3">Cyclic nucleotide-binding domain-containing protein</fullName>
    </recommendedName>
</protein>
<dbReference type="AlphaFoldDB" id="A0AAD4YR13"/>
<proteinExistence type="predicted"/>
<dbReference type="InterPro" id="IPR000595">
    <property type="entry name" value="cNMP-bd_dom"/>
</dbReference>